<feature type="domain" description="Four-carbon acid sugar kinase N-terminal" evidence="13">
    <location>
        <begin position="3"/>
        <end position="228"/>
    </location>
</feature>
<evidence type="ECO:0000256" key="3">
    <source>
        <dbReference type="ARBA" id="ARBA00022741"/>
    </source>
</evidence>
<evidence type="ECO:0000256" key="10">
    <source>
        <dbReference type="ARBA" id="ARBA00039095"/>
    </source>
</evidence>
<dbReference type="InterPro" id="IPR010737">
    <property type="entry name" value="4-carb_acid_sugar_kinase_N"/>
</dbReference>
<dbReference type="InterPro" id="IPR042213">
    <property type="entry name" value="NBD_C_sf"/>
</dbReference>
<dbReference type="InterPro" id="IPR031475">
    <property type="entry name" value="NBD_C"/>
</dbReference>
<dbReference type="InterPro" id="IPR037051">
    <property type="entry name" value="4-carb_acid_sugar_kinase_N_sf"/>
</dbReference>
<keyword evidence="3" id="KW-0547">Nucleotide-binding</keyword>
<dbReference type="AlphaFoldDB" id="A0A1H4E595"/>
<evidence type="ECO:0000256" key="7">
    <source>
        <dbReference type="ARBA" id="ARBA00035898"/>
    </source>
</evidence>
<keyword evidence="16" id="KW-1185">Reference proteome</keyword>
<keyword evidence="5" id="KW-0067">ATP-binding</keyword>
<evidence type="ECO:0000256" key="12">
    <source>
        <dbReference type="ARBA" id="ARBA00041377"/>
    </source>
</evidence>
<protein>
    <recommendedName>
        <fullName evidence="11">3-oxo-tetronate kinase</fullName>
        <ecNumber evidence="10">2.7.1.217</ecNumber>
    </recommendedName>
    <alternativeName>
        <fullName evidence="12">3-dehydrotetronate 4-kinase</fullName>
    </alternativeName>
</protein>
<dbReference type="GO" id="GO:0016301">
    <property type="term" value="F:kinase activity"/>
    <property type="evidence" value="ECO:0007669"/>
    <property type="project" value="UniProtKB-KW"/>
</dbReference>
<dbReference type="OrthoDB" id="191465at2"/>
<dbReference type="SUPFAM" id="SSF142764">
    <property type="entry name" value="YgbK-like"/>
    <property type="match status" value="1"/>
</dbReference>
<organism evidence="15 16">
    <name type="scientific">Rubrimonas cliftonensis</name>
    <dbReference type="NCBI Taxonomy" id="89524"/>
    <lineage>
        <taxon>Bacteria</taxon>
        <taxon>Pseudomonadati</taxon>
        <taxon>Pseudomonadota</taxon>
        <taxon>Alphaproteobacteria</taxon>
        <taxon>Rhodobacterales</taxon>
        <taxon>Paracoccaceae</taxon>
        <taxon>Rubrimonas</taxon>
    </lineage>
</organism>
<dbReference type="STRING" id="89524.SAMN05444370_11245"/>
<dbReference type="GO" id="GO:0005524">
    <property type="term" value="F:ATP binding"/>
    <property type="evidence" value="ECO:0007669"/>
    <property type="project" value="UniProtKB-KW"/>
</dbReference>
<evidence type="ECO:0000259" key="13">
    <source>
        <dbReference type="Pfam" id="PF07005"/>
    </source>
</evidence>
<comment type="catalytic activity">
    <reaction evidence="7">
        <text>3-dehydro-L-erythronate + ATP = 3-dehydro-4-O-phospho-L-erythronate + ADP + H(+)</text>
        <dbReference type="Rhea" id="RHEA:52552"/>
        <dbReference type="ChEBI" id="CHEBI:15378"/>
        <dbReference type="ChEBI" id="CHEBI:30616"/>
        <dbReference type="ChEBI" id="CHEBI:136592"/>
        <dbReference type="ChEBI" id="CHEBI:136670"/>
        <dbReference type="ChEBI" id="CHEBI:456216"/>
        <dbReference type="EC" id="2.7.1.217"/>
    </reaction>
</comment>
<keyword evidence="4" id="KW-0418">Kinase</keyword>
<evidence type="ECO:0000256" key="8">
    <source>
        <dbReference type="ARBA" id="ARBA00036346"/>
    </source>
</evidence>
<dbReference type="Gene3D" id="3.40.50.10840">
    <property type="entry name" value="Putative sugar-binding, N-terminal domain"/>
    <property type="match status" value="1"/>
</dbReference>
<evidence type="ECO:0000259" key="14">
    <source>
        <dbReference type="Pfam" id="PF17042"/>
    </source>
</evidence>
<sequence length="425" mass="42716">MILGCVADDFTGASDLANTLAQGGMATTLYAGVPEAPAAEGVQAGVVALKSRTIPPAEAVAQSLAALDWLQAQGALSFVFKYCSTFDSTDAGNIGPVAEAMMDATGAARALVCPAFPGAGRTVYQGHLFVGDRLLSESGMENHPLTPMRDPDIRRALARQSRGPVGHVPLSIVERGPAAVAEAMAAETQAGRRLIVADALTDAHLIDLGAAAGRDTLITGGSGVATGLPGVFLAQGLISVSRARWEGVDGPGAAVAGSVSRATQAQVAAHRAAGFAARTVTPEEAMAQGDGGPLADELADWAAEQWSRDPAAAPLIYTTADPEAVSAAQARHGREALSARFESLTGAVAAALLARGARRLVSAGGETSGAVVAALGLRAMAIGPEIDPGVPALKAEGRPLALALKSGNFGGPAFFAKALAALGKP</sequence>
<proteinExistence type="inferred from homology"/>
<keyword evidence="6" id="KW-0119">Carbohydrate metabolism</keyword>
<evidence type="ECO:0000256" key="5">
    <source>
        <dbReference type="ARBA" id="ARBA00022840"/>
    </source>
</evidence>
<evidence type="ECO:0000256" key="4">
    <source>
        <dbReference type="ARBA" id="ARBA00022777"/>
    </source>
</evidence>
<feature type="domain" description="Four-carbon acid sugar kinase nucleotide binding" evidence="14">
    <location>
        <begin position="254"/>
        <end position="415"/>
    </location>
</feature>
<comment type="function">
    <text evidence="9">Catalyzes the ATP-dependent phosphorylation of 3-oxo-tetronate to 3-oxo-tetronate 4-phosphate.</text>
</comment>
<dbReference type="EMBL" id="FNQM01000012">
    <property type="protein sequence ID" value="SEA79928.1"/>
    <property type="molecule type" value="Genomic_DNA"/>
</dbReference>
<evidence type="ECO:0000313" key="16">
    <source>
        <dbReference type="Proteomes" id="UP000198703"/>
    </source>
</evidence>
<dbReference type="Proteomes" id="UP000198703">
    <property type="component" value="Unassembled WGS sequence"/>
</dbReference>
<dbReference type="Pfam" id="PF07005">
    <property type="entry name" value="SBD_N"/>
    <property type="match status" value="1"/>
</dbReference>
<name>A0A1H4E595_9RHOB</name>
<evidence type="ECO:0000256" key="2">
    <source>
        <dbReference type="ARBA" id="ARBA00022679"/>
    </source>
</evidence>
<dbReference type="Pfam" id="PF17042">
    <property type="entry name" value="NBD_C"/>
    <property type="match status" value="1"/>
</dbReference>
<accession>A0A1H4E595</accession>
<reference evidence="15 16" key="1">
    <citation type="submission" date="2016-10" db="EMBL/GenBank/DDBJ databases">
        <authorList>
            <person name="de Groot N.N."/>
        </authorList>
    </citation>
    <scope>NUCLEOTIDE SEQUENCE [LARGE SCALE GENOMIC DNA]</scope>
    <source>
        <strain evidence="15 16">DSM 15345</strain>
    </source>
</reference>
<evidence type="ECO:0000256" key="6">
    <source>
        <dbReference type="ARBA" id="ARBA00023277"/>
    </source>
</evidence>
<comment type="catalytic activity">
    <reaction evidence="8">
        <text>3-dehydro-D-erythronate + ATP = 3-dehydro-4-O-phospho-D-erythronate + ADP + H(+)</text>
        <dbReference type="Rhea" id="RHEA:52556"/>
        <dbReference type="ChEBI" id="CHEBI:15378"/>
        <dbReference type="ChEBI" id="CHEBI:30616"/>
        <dbReference type="ChEBI" id="CHEBI:57958"/>
        <dbReference type="ChEBI" id="CHEBI:136593"/>
        <dbReference type="ChEBI" id="CHEBI:456216"/>
        <dbReference type="EC" id="2.7.1.217"/>
    </reaction>
</comment>
<gene>
    <name evidence="15" type="ORF">SAMN05444370_11245</name>
</gene>
<dbReference type="EC" id="2.7.1.217" evidence="10"/>
<dbReference type="NCBIfam" id="NF043035">
    <property type="entry name" value="OxoTetrKin"/>
    <property type="match status" value="1"/>
</dbReference>
<keyword evidence="2" id="KW-0808">Transferase</keyword>
<evidence type="ECO:0000256" key="1">
    <source>
        <dbReference type="ARBA" id="ARBA00005715"/>
    </source>
</evidence>
<comment type="similarity">
    <text evidence="1">Belongs to the four-carbon acid sugar kinase family.</text>
</comment>
<dbReference type="InterPro" id="IPR050007">
    <property type="entry name" value="OtnK"/>
</dbReference>
<evidence type="ECO:0000313" key="15">
    <source>
        <dbReference type="EMBL" id="SEA79928.1"/>
    </source>
</evidence>
<evidence type="ECO:0000256" key="11">
    <source>
        <dbReference type="ARBA" id="ARBA00039461"/>
    </source>
</evidence>
<dbReference type="Gene3D" id="3.40.980.20">
    <property type="entry name" value="Four-carbon acid sugar kinase, nucleotide binding domain"/>
    <property type="match status" value="1"/>
</dbReference>
<evidence type="ECO:0000256" key="9">
    <source>
        <dbReference type="ARBA" id="ARBA00037335"/>
    </source>
</evidence>